<dbReference type="Pfam" id="PF01522">
    <property type="entry name" value="Polysacc_deac_1"/>
    <property type="match status" value="1"/>
</dbReference>
<accession>A0R4V0</accession>
<dbReference type="InterPro" id="IPR011330">
    <property type="entry name" value="Glyco_hydro/deAcase_b/a-brl"/>
</dbReference>
<reference evidence="4 5" key="1">
    <citation type="submission" date="2006-10" db="EMBL/GenBank/DDBJ databases">
        <authorList>
            <person name="Fleischmann R.D."/>
            <person name="Dodson R.J."/>
            <person name="Haft D.H."/>
            <person name="Merkel J.S."/>
            <person name="Nelson W.C."/>
            <person name="Fraser C.M."/>
        </authorList>
    </citation>
    <scope>NUCLEOTIDE SEQUENCE [LARGE SCALE GENOMIC DNA]</scope>
    <source>
        <strain evidence="5">ATCC 700084 / mc(2)155</strain>
    </source>
</reference>
<dbReference type="KEGG" id="msm:MSMEG_5962"/>
<keyword evidence="5" id="KW-1185">Reference proteome</keyword>
<dbReference type="GO" id="GO:0005576">
    <property type="term" value="C:extracellular region"/>
    <property type="evidence" value="ECO:0007669"/>
    <property type="project" value="UniProtKB-SubCell"/>
</dbReference>
<evidence type="ECO:0000256" key="2">
    <source>
        <dbReference type="ARBA" id="ARBA00022729"/>
    </source>
</evidence>
<feature type="domain" description="NodB homology" evidence="3">
    <location>
        <begin position="78"/>
        <end position="255"/>
    </location>
</feature>
<sequence length="255" mass="28109">MNRASKSGSSRSTYTSESGVVLLSVRSSHDADVRRASGCNITVHGIGATDRELDPGEHLTWVSVAQFEQVLDAVSGRSDVRITFDDGNASDVKVALPRLVERGITAEFFLLAGELGKLGRVDDTGVRELLDAGMSIGSHGWAHRDWRRIDDAQAHEEFEDAHERLSAVTGSSVSRVAIPFGSYDRHVLRRLRDAGVTRVYTSDGGRARPEAWLQARTSLRHDIDADWIYRLLDPHTPLVLSARNSAARAVKRWRG</sequence>
<name>A0R4V0_MYCS2</name>
<dbReference type="CDD" id="cd10918">
    <property type="entry name" value="CE4_NodB_like_5s_6s"/>
    <property type="match status" value="1"/>
</dbReference>
<evidence type="ECO:0000313" key="5">
    <source>
        <dbReference type="Proteomes" id="UP000000757"/>
    </source>
</evidence>
<keyword evidence="4" id="KW-0808">Transferase</keyword>
<dbReference type="InterPro" id="IPR002509">
    <property type="entry name" value="NODB_dom"/>
</dbReference>
<evidence type="ECO:0000313" key="4">
    <source>
        <dbReference type="EMBL" id="ABK72794.1"/>
    </source>
</evidence>
<dbReference type="EMBL" id="CP000480">
    <property type="protein sequence ID" value="ABK72794.1"/>
    <property type="molecule type" value="Genomic_DNA"/>
</dbReference>
<dbReference type="GO" id="GO:0016740">
    <property type="term" value="F:transferase activity"/>
    <property type="evidence" value="ECO:0007669"/>
    <property type="project" value="UniProtKB-KW"/>
</dbReference>
<dbReference type="Gene3D" id="3.20.20.370">
    <property type="entry name" value="Glycoside hydrolase/deacetylase"/>
    <property type="match status" value="1"/>
</dbReference>
<evidence type="ECO:0000259" key="3">
    <source>
        <dbReference type="PROSITE" id="PS51677"/>
    </source>
</evidence>
<proteinExistence type="predicted"/>
<dbReference type="PaxDb" id="246196-MSMEI_5802"/>
<evidence type="ECO:0000256" key="1">
    <source>
        <dbReference type="ARBA" id="ARBA00004613"/>
    </source>
</evidence>
<dbReference type="SUPFAM" id="SSF88713">
    <property type="entry name" value="Glycoside hydrolase/deacetylase"/>
    <property type="match status" value="1"/>
</dbReference>
<dbReference type="AlphaFoldDB" id="A0R4V0"/>
<dbReference type="PROSITE" id="PS51677">
    <property type="entry name" value="NODB"/>
    <property type="match status" value="1"/>
</dbReference>
<dbReference type="STRING" id="246196.MSMEG_5962"/>
<dbReference type="GO" id="GO:0016810">
    <property type="term" value="F:hydrolase activity, acting on carbon-nitrogen (but not peptide) bonds"/>
    <property type="evidence" value="ECO:0007669"/>
    <property type="project" value="InterPro"/>
</dbReference>
<dbReference type="GO" id="GO:0005975">
    <property type="term" value="P:carbohydrate metabolic process"/>
    <property type="evidence" value="ECO:0007669"/>
    <property type="project" value="InterPro"/>
</dbReference>
<comment type="subcellular location">
    <subcellularLocation>
        <location evidence="1">Secreted</location>
    </subcellularLocation>
</comment>
<dbReference type="Proteomes" id="UP000000757">
    <property type="component" value="Chromosome"/>
</dbReference>
<gene>
    <name evidence="4" type="ordered locus">MSMEG_5962</name>
</gene>
<dbReference type="PANTHER" id="PTHR34216:SF3">
    <property type="entry name" value="POLY-BETA-1,6-N-ACETYL-D-GLUCOSAMINE N-DEACETYLASE"/>
    <property type="match status" value="1"/>
</dbReference>
<dbReference type="InterPro" id="IPR051398">
    <property type="entry name" value="Polysacch_Deacetylase"/>
</dbReference>
<dbReference type="PANTHER" id="PTHR34216">
    <property type="match status" value="1"/>
</dbReference>
<dbReference type="OrthoDB" id="9763050at2"/>
<keyword evidence="2" id="KW-0732">Signal</keyword>
<protein>
    <submittedName>
        <fullName evidence="4">Glycosyl transferase, family protein 2</fullName>
    </submittedName>
</protein>
<organism evidence="4 5">
    <name type="scientific">Mycolicibacterium smegmatis (strain ATCC 700084 / mc(2)155)</name>
    <name type="common">Mycobacterium smegmatis</name>
    <dbReference type="NCBI Taxonomy" id="246196"/>
    <lineage>
        <taxon>Bacteria</taxon>
        <taxon>Bacillati</taxon>
        <taxon>Actinomycetota</taxon>
        <taxon>Actinomycetes</taxon>
        <taxon>Mycobacteriales</taxon>
        <taxon>Mycobacteriaceae</taxon>
        <taxon>Mycolicibacterium</taxon>
    </lineage>
</organism>
<dbReference type="eggNOG" id="COG0726">
    <property type="taxonomic scope" value="Bacteria"/>
</dbReference>